<feature type="transmembrane region" description="Helical" evidence="6">
    <location>
        <begin position="118"/>
        <end position="139"/>
    </location>
</feature>
<keyword evidence="2" id="KW-1003">Cell membrane</keyword>
<keyword evidence="5 6" id="KW-0472">Membrane</keyword>
<dbReference type="SUPFAM" id="SSF53649">
    <property type="entry name" value="Alkaline phosphatase-like"/>
    <property type="match status" value="1"/>
</dbReference>
<gene>
    <name evidence="8" type="ORF">RHABOEDO_000198</name>
</gene>
<dbReference type="EMBL" id="CP075587">
    <property type="protein sequence ID" value="QYF48098.1"/>
    <property type="molecule type" value="Genomic_DNA"/>
</dbReference>
<evidence type="ECO:0000256" key="3">
    <source>
        <dbReference type="ARBA" id="ARBA00022692"/>
    </source>
</evidence>
<keyword evidence="3 6" id="KW-0812">Transmembrane</keyword>
<dbReference type="PANTHER" id="PTHR47371">
    <property type="entry name" value="LIPOTEICHOIC ACID SYNTHASE"/>
    <property type="match status" value="1"/>
</dbReference>
<dbReference type="InterPro" id="IPR017850">
    <property type="entry name" value="Alkaline_phosphatase_core_sf"/>
</dbReference>
<feature type="transmembrane region" description="Helical" evidence="6">
    <location>
        <begin position="151"/>
        <end position="175"/>
    </location>
</feature>
<reference evidence="8 9" key="1">
    <citation type="journal article" date="2022" name="bioRxiv">
        <title>Ecology and evolution of chlamydial symbionts of arthropods.</title>
        <authorList>
            <person name="Halter T."/>
            <person name="Koestlbacher S."/>
            <person name="Collingro A."/>
            <person name="Sixt B.S."/>
            <person name="Toenshoff E.R."/>
            <person name="Hendrickx F."/>
            <person name="Kostanjsek R."/>
            <person name="Horn M."/>
        </authorList>
    </citation>
    <scope>NUCLEOTIDE SEQUENCE [LARGE SCALE GENOMIC DNA]</scope>
    <source>
        <strain evidence="8">W744xW776</strain>
    </source>
</reference>
<feature type="transmembrane region" description="Helical" evidence="6">
    <location>
        <begin position="35"/>
        <end position="54"/>
    </location>
</feature>
<feature type="transmembrane region" description="Helical" evidence="6">
    <location>
        <begin position="6"/>
        <end position="28"/>
    </location>
</feature>
<keyword evidence="4 6" id="KW-1133">Transmembrane helix</keyword>
<name>A0ABX8V4Y3_9BACT</name>
<protein>
    <submittedName>
        <fullName evidence="8">Sulfatase</fullName>
    </submittedName>
</protein>
<organism evidence="8 9">
    <name type="scientific">Candidatus Rhabdochlamydia oedothoracis</name>
    <dbReference type="NCBI Taxonomy" id="2720720"/>
    <lineage>
        <taxon>Bacteria</taxon>
        <taxon>Pseudomonadati</taxon>
        <taxon>Chlamydiota</taxon>
        <taxon>Chlamydiia</taxon>
        <taxon>Parachlamydiales</taxon>
        <taxon>Candidatus Rhabdochlamydiaceae</taxon>
        <taxon>Candidatus Rhabdochlamydia</taxon>
    </lineage>
</organism>
<dbReference type="Proteomes" id="UP000826014">
    <property type="component" value="Chromosome"/>
</dbReference>
<comment type="subcellular location">
    <subcellularLocation>
        <location evidence="1">Cell membrane</location>
        <topology evidence="1">Multi-pass membrane protein</topology>
    </subcellularLocation>
</comment>
<evidence type="ECO:0000256" key="1">
    <source>
        <dbReference type="ARBA" id="ARBA00004651"/>
    </source>
</evidence>
<dbReference type="RefSeq" id="WP_215216363.1">
    <property type="nucleotide sequence ID" value="NZ_CP075587.1"/>
</dbReference>
<sequence>MKEKSINYWFFGFYFLWISTLHIVHLLLKSNVVIWYVDAIGQCALETILLMILAKLLSLYIPFAVNIVGLSLFLILAYIIDFPLIRLMDISFWFALNFMLQEGWDNILELLYASNISLTNWVLLVFGSVIILISSVLCFKKTQYWSDKIPLYLSFHSLIVLLGGSFLLLCGWDLITLDRKMLDNIQAYQKILPWKTTFFVKEKEYLEVDQPILALQEHNLLEIEKLHLNAKPDIYLFIVESLREDFINHEIAPYLNSFKEQALSFQLALANANATHLSWFSLFYSQLPFHWNSLLLKQKAMGSPFLQILKTSGYRIHVYASSRLGYYGMGESLFGRNRELIDKMVTQDSVAVPTYLKDQAVVNCLIEDMQQNKGGRVFITFLDSTHLDYSWPIEKKSVFEPVDQTLNYLKALSNNKNYLEKIKNRYRNALHFVDTLFGKFFVALESDEDALVVITGDHGEEFYEQGHLFHASHLSYPQLHIPLYYRLGNDPKWSGCTLDRLSSHMDIFPTLFHYLLKKPFIGNYEGQSVLEESHWPYAVITRFNACFSPTEFCIHDKEYKAIFRAEKDVFSCKRLQLIDVKTWHDDLLANKEQILEERFKPALKKVFPSHE</sequence>
<evidence type="ECO:0000256" key="6">
    <source>
        <dbReference type="SAM" id="Phobius"/>
    </source>
</evidence>
<dbReference type="Gene3D" id="3.40.720.10">
    <property type="entry name" value="Alkaline Phosphatase, subunit A"/>
    <property type="match status" value="1"/>
</dbReference>
<dbReference type="PANTHER" id="PTHR47371:SF3">
    <property type="entry name" value="PHOSPHOGLYCEROL TRANSFERASE I"/>
    <property type="match status" value="1"/>
</dbReference>
<evidence type="ECO:0000313" key="8">
    <source>
        <dbReference type="EMBL" id="QYF48098.1"/>
    </source>
</evidence>
<evidence type="ECO:0000256" key="2">
    <source>
        <dbReference type="ARBA" id="ARBA00022475"/>
    </source>
</evidence>
<dbReference type="InterPro" id="IPR000917">
    <property type="entry name" value="Sulfatase_N"/>
</dbReference>
<feature type="domain" description="Sulfatase N-terminal" evidence="7">
    <location>
        <begin position="236"/>
        <end position="514"/>
    </location>
</feature>
<dbReference type="Pfam" id="PF00884">
    <property type="entry name" value="Sulfatase"/>
    <property type="match status" value="1"/>
</dbReference>
<feature type="transmembrane region" description="Helical" evidence="6">
    <location>
        <begin position="60"/>
        <end position="80"/>
    </location>
</feature>
<proteinExistence type="predicted"/>
<evidence type="ECO:0000259" key="7">
    <source>
        <dbReference type="Pfam" id="PF00884"/>
    </source>
</evidence>
<dbReference type="InterPro" id="IPR050448">
    <property type="entry name" value="OpgB/LTA_synthase_biosynth"/>
</dbReference>
<evidence type="ECO:0000256" key="4">
    <source>
        <dbReference type="ARBA" id="ARBA00022989"/>
    </source>
</evidence>
<evidence type="ECO:0000256" key="5">
    <source>
        <dbReference type="ARBA" id="ARBA00023136"/>
    </source>
</evidence>
<evidence type="ECO:0000313" key="9">
    <source>
        <dbReference type="Proteomes" id="UP000826014"/>
    </source>
</evidence>
<keyword evidence="9" id="KW-1185">Reference proteome</keyword>
<accession>A0ABX8V4Y3</accession>